<dbReference type="InterPro" id="IPR003594">
    <property type="entry name" value="HATPase_dom"/>
</dbReference>
<dbReference type="PANTHER" id="PTHR43065">
    <property type="entry name" value="SENSOR HISTIDINE KINASE"/>
    <property type="match status" value="1"/>
</dbReference>
<dbReference type="Gene3D" id="3.30.565.10">
    <property type="entry name" value="Histidine kinase-like ATPase, C-terminal domain"/>
    <property type="match status" value="1"/>
</dbReference>
<keyword evidence="7" id="KW-0902">Two-component regulatory system</keyword>
<keyword evidence="3" id="KW-0808">Transferase</keyword>
<dbReference type="EMBL" id="JBIACK010000001">
    <property type="protein sequence ID" value="MFE8699836.1"/>
    <property type="molecule type" value="Genomic_DNA"/>
</dbReference>
<proteinExistence type="predicted"/>
<evidence type="ECO:0000256" key="2">
    <source>
        <dbReference type="ARBA" id="ARBA00012438"/>
    </source>
</evidence>
<dbReference type="GO" id="GO:0016301">
    <property type="term" value="F:kinase activity"/>
    <property type="evidence" value="ECO:0007669"/>
    <property type="project" value="UniProtKB-KW"/>
</dbReference>
<organism evidence="10 11">
    <name type="scientific">Cytobacillus spartinae</name>
    <dbReference type="NCBI Taxonomy" id="3299023"/>
    <lineage>
        <taxon>Bacteria</taxon>
        <taxon>Bacillati</taxon>
        <taxon>Bacillota</taxon>
        <taxon>Bacilli</taxon>
        <taxon>Bacillales</taxon>
        <taxon>Bacillaceae</taxon>
        <taxon>Cytobacillus</taxon>
    </lineage>
</organism>
<keyword evidence="8" id="KW-0812">Transmembrane</keyword>
<dbReference type="InterPro" id="IPR004358">
    <property type="entry name" value="Sig_transdc_His_kin-like_C"/>
</dbReference>
<evidence type="ECO:0000259" key="9">
    <source>
        <dbReference type="PROSITE" id="PS50109"/>
    </source>
</evidence>
<sequence length="429" mass="49013">MEDIELLHKKNKFFIKISWLCLLLAMVITWSFTGEFQYVSALILVGIPLGLILSFLIRKKIAVRLTMYLSIIFLSVLSYFLIIGDPHITSYFVVFFVLVIVRLYEDYRPVIFSCIVQSILTLYVSMEYKDSVFESFRGSFDLIFTLTYIWVITLMNLGHIRFTKGLQKEIERSQQEILEEKTKVEKLHSLAGLVTGVAHEINTPLGISLTGTSHLSEKVKDIKQLYSENQMKRKDLDTFLQQAEESTILIEKNLHRASKLIKSFKQVSVDQSFDDVRVFSIKEYLDETIMTLSANLKQSGVKVDIDCDPELKLEANPTYLFQIITNLVMNSLIHAFPVEREQTITIHVTESEEKIKLVYEDNGKGMREEVAAKIFEPFYTTNRANGGSGLGMHIVHNLVTMTLSGTILCESEPGHGTRFTMTLPAHSTH</sequence>
<evidence type="ECO:0000256" key="1">
    <source>
        <dbReference type="ARBA" id="ARBA00000085"/>
    </source>
</evidence>
<feature type="transmembrane region" description="Helical" evidence="8">
    <location>
        <begin position="13"/>
        <end position="32"/>
    </location>
</feature>
<keyword evidence="8" id="KW-1133">Transmembrane helix</keyword>
<evidence type="ECO:0000256" key="7">
    <source>
        <dbReference type="ARBA" id="ARBA00023012"/>
    </source>
</evidence>
<dbReference type="PANTHER" id="PTHR43065:SF47">
    <property type="match status" value="1"/>
</dbReference>
<feature type="transmembrane region" description="Helical" evidence="8">
    <location>
        <begin position="38"/>
        <end position="58"/>
    </location>
</feature>
<dbReference type="RefSeq" id="WP_389358368.1">
    <property type="nucleotide sequence ID" value="NZ_JBIACK010000001.1"/>
</dbReference>
<dbReference type="Proteomes" id="UP001601059">
    <property type="component" value="Unassembled WGS sequence"/>
</dbReference>
<dbReference type="SUPFAM" id="SSF55874">
    <property type="entry name" value="ATPase domain of HSP90 chaperone/DNA topoisomerase II/histidine kinase"/>
    <property type="match status" value="1"/>
</dbReference>
<comment type="catalytic activity">
    <reaction evidence="1">
        <text>ATP + protein L-histidine = ADP + protein N-phospho-L-histidine.</text>
        <dbReference type="EC" id="2.7.13.3"/>
    </reaction>
</comment>
<feature type="domain" description="Histidine kinase" evidence="9">
    <location>
        <begin position="196"/>
        <end position="427"/>
    </location>
</feature>
<dbReference type="PRINTS" id="PR00344">
    <property type="entry name" value="BCTRLSENSOR"/>
</dbReference>
<feature type="transmembrane region" description="Helical" evidence="8">
    <location>
        <begin position="88"/>
        <end position="104"/>
    </location>
</feature>
<dbReference type="Pfam" id="PF02518">
    <property type="entry name" value="HATPase_c"/>
    <property type="match status" value="1"/>
</dbReference>
<keyword evidence="6" id="KW-0067">ATP-binding</keyword>
<accession>A0ABW6K6M7</accession>
<dbReference type="EC" id="2.7.13.3" evidence="2"/>
<feature type="transmembrane region" description="Helical" evidence="8">
    <location>
        <begin position="65"/>
        <end position="82"/>
    </location>
</feature>
<comment type="caution">
    <text evidence="10">The sequence shown here is derived from an EMBL/GenBank/DDBJ whole genome shotgun (WGS) entry which is preliminary data.</text>
</comment>
<dbReference type="CDD" id="cd00075">
    <property type="entry name" value="HATPase"/>
    <property type="match status" value="1"/>
</dbReference>
<gene>
    <name evidence="10" type="ORF">ACFYKX_04285</name>
</gene>
<reference evidence="10 11" key="1">
    <citation type="submission" date="2024-08" db="EMBL/GenBank/DDBJ databases">
        <title>Two novel Cytobacillus novel species.</title>
        <authorList>
            <person name="Liu G."/>
        </authorList>
    </citation>
    <scope>NUCLEOTIDE SEQUENCE [LARGE SCALE GENOMIC DNA]</scope>
    <source>
        <strain evidence="10 11">FJAT-54145</strain>
    </source>
</reference>
<evidence type="ECO:0000256" key="3">
    <source>
        <dbReference type="ARBA" id="ARBA00022679"/>
    </source>
</evidence>
<feature type="transmembrane region" description="Helical" evidence="8">
    <location>
        <begin position="138"/>
        <end position="158"/>
    </location>
</feature>
<dbReference type="SMART" id="SM00387">
    <property type="entry name" value="HATPase_c"/>
    <property type="match status" value="1"/>
</dbReference>
<evidence type="ECO:0000313" key="11">
    <source>
        <dbReference type="Proteomes" id="UP001601059"/>
    </source>
</evidence>
<keyword evidence="8" id="KW-0472">Membrane</keyword>
<name>A0ABW6K6M7_9BACI</name>
<keyword evidence="5 10" id="KW-0418">Kinase</keyword>
<evidence type="ECO:0000256" key="4">
    <source>
        <dbReference type="ARBA" id="ARBA00022741"/>
    </source>
</evidence>
<dbReference type="PROSITE" id="PS50109">
    <property type="entry name" value="HIS_KIN"/>
    <property type="match status" value="1"/>
</dbReference>
<evidence type="ECO:0000313" key="10">
    <source>
        <dbReference type="EMBL" id="MFE8699836.1"/>
    </source>
</evidence>
<evidence type="ECO:0000256" key="6">
    <source>
        <dbReference type="ARBA" id="ARBA00022840"/>
    </source>
</evidence>
<keyword evidence="4" id="KW-0547">Nucleotide-binding</keyword>
<keyword evidence="11" id="KW-1185">Reference proteome</keyword>
<evidence type="ECO:0000256" key="8">
    <source>
        <dbReference type="SAM" id="Phobius"/>
    </source>
</evidence>
<feature type="transmembrane region" description="Helical" evidence="8">
    <location>
        <begin position="109"/>
        <end position="126"/>
    </location>
</feature>
<dbReference type="InterPro" id="IPR005467">
    <property type="entry name" value="His_kinase_dom"/>
</dbReference>
<evidence type="ECO:0000256" key="5">
    <source>
        <dbReference type="ARBA" id="ARBA00022777"/>
    </source>
</evidence>
<dbReference type="Gene3D" id="1.10.287.130">
    <property type="match status" value="1"/>
</dbReference>
<protein>
    <recommendedName>
        <fullName evidence="2">histidine kinase</fullName>
        <ecNumber evidence="2">2.7.13.3</ecNumber>
    </recommendedName>
</protein>
<dbReference type="InterPro" id="IPR036890">
    <property type="entry name" value="HATPase_C_sf"/>
</dbReference>